<evidence type="ECO:0000256" key="8">
    <source>
        <dbReference type="ARBA" id="ARBA00022989"/>
    </source>
</evidence>
<reference evidence="11 12" key="1">
    <citation type="submission" date="2014-09" db="EMBL/GenBank/DDBJ databases">
        <authorList>
            <person name="Martin A.A."/>
        </authorList>
    </citation>
    <scope>NUCLEOTIDE SEQUENCE</scope>
    <source>
        <strain evidence="12">ED321</strain>
        <strain evidence="11">ED321 Heterogonic</strain>
    </source>
</reference>
<feature type="signal peptide" evidence="10">
    <location>
        <begin position="1"/>
        <end position="21"/>
    </location>
</feature>
<dbReference type="RefSeq" id="XP_024508443.1">
    <property type="nucleotide sequence ID" value="XM_024642699.1"/>
</dbReference>
<evidence type="ECO:0000256" key="1">
    <source>
        <dbReference type="ARBA" id="ARBA00004251"/>
    </source>
</evidence>
<gene>
    <name evidence="11 13 14" type="ORF">SRAE_2000389300</name>
</gene>
<proteinExistence type="predicted"/>
<evidence type="ECO:0000256" key="4">
    <source>
        <dbReference type="ARBA" id="ARBA00022475"/>
    </source>
</evidence>
<organism evidence="11">
    <name type="scientific">Strongyloides ratti</name>
    <name type="common">Parasitic roundworm</name>
    <dbReference type="NCBI Taxonomy" id="34506"/>
    <lineage>
        <taxon>Eukaryota</taxon>
        <taxon>Metazoa</taxon>
        <taxon>Ecdysozoa</taxon>
        <taxon>Nematoda</taxon>
        <taxon>Chromadorea</taxon>
        <taxon>Rhabditida</taxon>
        <taxon>Tylenchina</taxon>
        <taxon>Panagrolaimomorpha</taxon>
        <taxon>Strongyloidoidea</taxon>
        <taxon>Strongyloididae</taxon>
        <taxon>Strongyloides</taxon>
    </lineage>
</organism>
<keyword evidence="7" id="KW-0653">Protein transport</keyword>
<dbReference type="InterPro" id="IPR026112">
    <property type="entry name" value="AMN"/>
</dbReference>
<dbReference type="GO" id="GO:0015031">
    <property type="term" value="P:protein transport"/>
    <property type="evidence" value="ECO:0007669"/>
    <property type="project" value="UniProtKB-KW"/>
</dbReference>
<evidence type="ECO:0000256" key="9">
    <source>
        <dbReference type="ARBA" id="ARBA00023136"/>
    </source>
</evidence>
<evidence type="ECO:0000313" key="12">
    <source>
        <dbReference type="Proteomes" id="UP000035682"/>
    </source>
</evidence>
<dbReference type="OrthoDB" id="5803271at2759"/>
<dbReference type="GO" id="GO:0030139">
    <property type="term" value="C:endocytic vesicle"/>
    <property type="evidence" value="ECO:0007669"/>
    <property type="project" value="TreeGrafter"/>
</dbReference>
<dbReference type="EMBL" id="LN609529">
    <property type="protein sequence ID" value="CEF69243.1"/>
    <property type="molecule type" value="Genomic_DNA"/>
</dbReference>
<dbReference type="CTD" id="36381613"/>
<dbReference type="GeneID" id="36381613"/>
<evidence type="ECO:0000313" key="14">
    <source>
        <dbReference type="WormBase" id="SRAE_2000389300"/>
    </source>
</evidence>
<dbReference type="PANTHER" id="PTHR14995">
    <property type="entry name" value="AMNIONLESS"/>
    <property type="match status" value="1"/>
</dbReference>
<accession>A0A090LM65</accession>
<dbReference type="WormBase" id="SRAE_2000389300">
    <property type="protein sequence ID" value="SRP12130"/>
    <property type="gene ID" value="WBGene00264120"/>
</dbReference>
<dbReference type="OMA" id="QCTRRKS"/>
<keyword evidence="9" id="KW-0472">Membrane</keyword>
<evidence type="ECO:0000256" key="10">
    <source>
        <dbReference type="SAM" id="SignalP"/>
    </source>
</evidence>
<dbReference type="WBParaSite" id="SRAE_2000389300.1">
    <property type="protein sequence ID" value="SRAE_2000389300.1"/>
    <property type="gene ID" value="WBGene00264120"/>
</dbReference>
<keyword evidence="12" id="KW-1185">Reference proteome</keyword>
<dbReference type="STRING" id="34506.A0A090LM65"/>
<reference evidence="13" key="2">
    <citation type="submission" date="2020-12" db="UniProtKB">
        <authorList>
            <consortium name="WormBaseParasite"/>
        </authorList>
    </citation>
    <scope>IDENTIFICATION</scope>
</reference>
<evidence type="ECO:0000256" key="6">
    <source>
        <dbReference type="ARBA" id="ARBA00022729"/>
    </source>
</evidence>
<keyword evidence="3" id="KW-0813">Transport</keyword>
<comment type="subcellular location">
    <subcellularLocation>
        <location evidence="1">Cell membrane</location>
        <topology evidence="1">Single-pass type I membrane protein</topology>
    </subcellularLocation>
</comment>
<keyword evidence="4" id="KW-1003">Cell membrane</keyword>
<keyword evidence="5" id="KW-0812">Transmembrane</keyword>
<keyword evidence="6 10" id="KW-0732">Signal</keyword>
<dbReference type="PANTHER" id="PTHR14995:SF2">
    <property type="entry name" value="PROTEIN AMNIONLESS"/>
    <property type="match status" value="1"/>
</dbReference>
<dbReference type="AlphaFoldDB" id="A0A090LM65"/>
<dbReference type="Proteomes" id="UP000035682">
    <property type="component" value="Unplaced"/>
</dbReference>
<evidence type="ECO:0000313" key="11">
    <source>
        <dbReference type="EMBL" id="CEF69243.1"/>
    </source>
</evidence>
<evidence type="ECO:0000313" key="13">
    <source>
        <dbReference type="WBParaSite" id="SRAE_2000389300.1"/>
    </source>
</evidence>
<name>A0A090LM65_STRRB</name>
<dbReference type="Pfam" id="PF14828">
    <property type="entry name" value="Amnionless"/>
    <property type="match status" value="1"/>
</dbReference>
<evidence type="ECO:0000256" key="5">
    <source>
        <dbReference type="ARBA" id="ARBA00022692"/>
    </source>
</evidence>
<evidence type="ECO:0000256" key="2">
    <source>
        <dbReference type="ARBA" id="ARBA00021200"/>
    </source>
</evidence>
<dbReference type="GO" id="GO:0006898">
    <property type="term" value="P:receptor-mediated endocytosis"/>
    <property type="evidence" value="ECO:0007669"/>
    <property type="project" value="TreeGrafter"/>
</dbReference>
<keyword evidence="8" id="KW-1133">Transmembrane helix</keyword>
<evidence type="ECO:0000256" key="3">
    <source>
        <dbReference type="ARBA" id="ARBA00022448"/>
    </source>
</evidence>
<feature type="chain" id="PRO_5015030911" description="Protein amnionless" evidence="10">
    <location>
        <begin position="22"/>
        <end position="182"/>
    </location>
</feature>
<sequence length="182" mass="21732">MNNLLFLFLLIINLSIKVTFSYYTYELIFSNDFEAQLGWKNHEFPCDNDIITFERNITNIVTISQNFKASSIVLPVNGILYIDDNIKIGKKGKWQCRKTNIPKKKVYNNLYHGKPNFYDSMHWRIKEREYYTEYLSTHNLLHFQRVPDSKSTIIIPYGDATQIETRKMIQFQRLINRYQVSL</sequence>
<protein>
    <recommendedName>
        <fullName evidence="2">Protein amnionless</fullName>
    </recommendedName>
</protein>
<dbReference type="GO" id="GO:0016324">
    <property type="term" value="C:apical plasma membrane"/>
    <property type="evidence" value="ECO:0007669"/>
    <property type="project" value="TreeGrafter"/>
</dbReference>
<evidence type="ECO:0000256" key="7">
    <source>
        <dbReference type="ARBA" id="ARBA00022927"/>
    </source>
</evidence>